<dbReference type="GO" id="GO:0009055">
    <property type="term" value="F:electron transfer activity"/>
    <property type="evidence" value="ECO:0007669"/>
    <property type="project" value="InterPro"/>
</dbReference>
<evidence type="ECO:0000256" key="4">
    <source>
        <dbReference type="ARBA" id="ARBA00023008"/>
    </source>
</evidence>
<dbReference type="InterPro" id="IPR039391">
    <property type="entry name" value="Phytocyanin-like"/>
</dbReference>
<proteinExistence type="predicted"/>
<keyword evidence="3" id="KW-0249">Electron transport</keyword>
<sequence length="214" mass="23405">MQPDSSSFSQKPELAKTRLCARMSVFVRERSGSTINGESPPPNPQHKIALITRITSQDVTYLTEFLSKNGFLVTTPLVYGSVQHIVGGNAGWSTVVNYSVWSAGQNFTVNDSLVFNYDTKYSVDQVNETEYNTCNSTHPLKTYTGGNTVITLSDPRELYFICPTPGLCARGMKLAVKVDQSNITSSGTARSLIATADLKLGFLLVLVTILSFMD</sequence>
<dbReference type="Gene3D" id="2.60.40.420">
    <property type="entry name" value="Cupredoxins - blue copper proteins"/>
    <property type="match status" value="1"/>
</dbReference>
<organism evidence="7 8">
    <name type="scientific">Quercus lobata</name>
    <name type="common">Valley oak</name>
    <dbReference type="NCBI Taxonomy" id="97700"/>
    <lineage>
        <taxon>Eukaryota</taxon>
        <taxon>Viridiplantae</taxon>
        <taxon>Streptophyta</taxon>
        <taxon>Embryophyta</taxon>
        <taxon>Tracheophyta</taxon>
        <taxon>Spermatophyta</taxon>
        <taxon>Magnoliopsida</taxon>
        <taxon>eudicotyledons</taxon>
        <taxon>Gunneridae</taxon>
        <taxon>Pentapetalae</taxon>
        <taxon>rosids</taxon>
        <taxon>fabids</taxon>
        <taxon>Fagales</taxon>
        <taxon>Fagaceae</taxon>
        <taxon>Quercus</taxon>
    </lineage>
</organism>
<name>A0A7N2M2I1_QUELO</name>
<evidence type="ECO:0000256" key="3">
    <source>
        <dbReference type="ARBA" id="ARBA00022982"/>
    </source>
</evidence>
<reference evidence="7 8" key="1">
    <citation type="journal article" date="2016" name="G3 (Bethesda)">
        <title>First Draft Assembly and Annotation of the Genome of a California Endemic Oak Quercus lobata Nee (Fagaceae).</title>
        <authorList>
            <person name="Sork V.L."/>
            <person name="Fitz-Gibbon S.T."/>
            <person name="Puiu D."/>
            <person name="Crepeau M."/>
            <person name="Gugger P.F."/>
            <person name="Sherman R."/>
            <person name="Stevens K."/>
            <person name="Langley C.H."/>
            <person name="Pellegrini M."/>
            <person name="Salzberg S.L."/>
        </authorList>
    </citation>
    <scope>NUCLEOTIDE SEQUENCE [LARGE SCALE GENOMIC DNA]</scope>
    <source>
        <strain evidence="7 8">cv. SW786</strain>
    </source>
</reference>
<dbReference type="PANTHER" id="PTHR33021:SF350">
    <property type="entry name" value="UCLACYANIN-2"/>
    <property type="match status" value="1"/>
</dbReference>
<dbReference type="GO" id="GO:0005886">
    <property type="term" value="C:plasma membrane"/>
    <property type="evidence" value="ECO:0007669"/>
    <property type="project" value="TreeGrafter"/>
</dbReference>
<keyword evidence="8" id="KW-1185">Reference proteome</keyword>
<reference evidence="7" key="2">
    <citation type="submission" date="2021-01" db="UniProtKB">
        <authorList>
            <consortium name="EnsemblPlants"/>
        </authorList>
    </citation>
    <scope>IDENTIFICATION</scope>
</reference>
<dbReference type="AlphaFoldDB" id="A0A7N2M2I1"/>
<evidence type="ECO:0000259" key="6">
    <source>
        <dbReference type="PROSITE" id="PS51485"/>
    </source>
</evidence>
<dbReference type="Gramene" id="QL07p005999:mrna">
    <property type="protein sequence ID" value="QL07p005999:mrna"/>
    <property type="gene ID" value="QL07p005999"/>
</dbReference>
<dbReference type="FunFam" id="2.60.40.420:FF:000003">
    <property type="entry name" value="Blue copper"/>
    <property type="match status" value="1"/>
</dbReference>
<keyword evidence="5" id="KW-0325">Glycoprotein</keyword>
<keyword evidence="4" id="KW-0186">Copper</keyword>
<dbReference type="SUPFAM" id="SSF49503">
    <property type="entry name" value="Cupredoxins"/>
    <property type="match status" value="1"/>
</dbReference>
<dbReference type="PROSITE" id="PS51485">
    <property type="entry name" value="PHYTOCYANIN"/>
    <property type="match status" value="1"/>
</dbReference>
<evidence type="ECO:0000256" key="2">
    <source>
        <dbReference type="ARBA" id="ARBA00022723"/>
    </source>
</evidence>
<feature type="domain" description="Phytocyanin" evidence="6">
    <location>
        <begin position="82"/>
        <end position="180"/>
    </location>
</feature>
<keyword evidence="2" id="KW-0479">Metal-binding</keyword>
<keyword evidence="1" id="KW-0813">Transport</keyword>
<evidence type="ECO:0000256" key="1">
    <source>
        <dbReference type="ARBA" id="ARBA00022448"/>
    </source>
</evidence>
<dbReference type="CDD" id="cd04216">
    <property type="entry name" value="Phytocyanin"/>
    <property type="match status" value="1"/>
</dbReference>
<dbReference type="EnsemblPlants" id="QL07p005999:mrna">
    <property type="protein sequence ID" value="QL07p005999:mrna"/>
    <property type="gene ID" value="QL07p005999"/>
</dbReference>
<evidence type="ECO:0000313" key="7">
    <source>
        <dbReference type="EnsemblPlants" id="QL07p005999:mrna"/>
    </source>
</evidence>
<dbReference type="Pfam" id="PF02298">
    <property type="entry name" value="Cu_bind_like"/>
    <property type="match status" value="1"/>
</dbReference>
<dbReference type="GO" id="GO:0046872">
    <property type="term" value="F:metal ion binding"/>
    <property type="evidence" value="ECO:0007669"/>
    <property type="project" value="UniProtKB-KW"/>
</dbReference>
<dbReference type="EMBL" id="LRBV02000007">
    <property type="status" value="NOT_ANNOTATED_CDS"/>
    <property type="molecule type" value="Genomic_DNA"/>
</dbReference>
<protein>
    <recommendedName>
        <fullName evidence="6">Phytocyanin domain-containing protein</fullName>
    </recommendedName>
</protein>
<dbReference type="InParanoid" id="A0A7N2M2I1"/>
<evidence type="ECO:0000256" key="5">
    <source>
        <dbReference type="ARBA" id="ARBA00023180"/>
    </source>
</evidence>
<dbReference type="InterPro" id="IPR003245">
    <property type="entry name" value="Phytocyanin_dom"/>
</dbReference>
<dbReference type="FunCoup" id="A0A7N2M2I1">
    <property type="interactions" value="44"/>
</dbReference>
<dbReference type="Proteomes" id="UP000594261">
    <property type="component" value="Chromosome 7"/>
</dbReference>
<dbReference type="PANTHER" id="PTHR33021">
    <property type="entry name" value="BLUE COPPER PROTEIN"/>
    <property type="match status" value="1"/>
</dbReference>
<accession>A0A7N2M2I1</accession>
<dbReference type="InterPro" id="IPR008972">
    <property type="entry name" value="Cupredoxin"/>
</dbReference>
<evidence type="ECO:0000313" key="8">
    <source>
        <dbReference type="Proteomes" id="UP000594261"/>
    </source>
</evidence>